<dbReference type="EMBL" id="JAAKZG010000039">
    <property type="protein sequence ID" value="NGN45323.1"/>
    <property type="molecule type" value="Genomic_DNA"/>
</dbReference>
<evidence type="ECO:0000256" key="1">
    <source>
        <dbReference type="SAM" id="MobiDB-lite"/>
    </source>
</evidence>
<evidence type="ECO:0000313" key="4">
    <source>
        <dbReference type="Proteomes" id="UP000481252"/>
    </source>
</evidence>
<sequence>MKKTALALAAVLALSGSAFATDFAATLQYPIAAPRLDATVASKPAKGLDYSSTGSIKQKSIKSSVQPSGAAAVQPKAKAK</sequence>
<comment type="caution">
    <text evidence="3">The sequence shown here is derived from an EMBL/GenBank/DDBJ whole genome shotgun (WGS) entry which is preliminary data.</text>
</comment>
<accession>A0A7C9VCG4</accession>
<protein>
    <recommendedName>
        <fullName evidence="5">DUF680 domain-containing protein</fullName>
    </recommendedName>
</protein>
<reference evidence="3 4" key="1">
    <citation type="submission" date="2020-02" db="EMBL/GenBank/DDBJ databases">
        <title>Genome sequence of the type strain CGMCC 1.15528 of Mesorhizobium zhangyense.</title>
        <authorList>
            <person name="Gao J."/>
            <person name="Sun J."/>
        </authorList>
    </citation>
    <scope>NUCLEOTIDE SEQUENCE [LARGE SCALE GENOMIC DNA]</scope>
    <source>
        <strain evidence="3 4">CGMCC 1.15528</strain>
    </source>
</reference>
<proteinExistence type="predicted"/>
<feature type="signal peptide" evidence="2">
    <location>
        <begin position="1"/>
        <end position="20"/>
    </location>
</feature>
<dbReference type="Proteomes" id="UP000481252">
    <property type="component" value="Unassembled WGS sequence"/>
</dbReference>
<organism evidence="3 4">
    <name type="scientific">Mesorhizobium zhangyense</name>
    <dbReference type="NCBI Taxonomy" id="1776730"/>
    <lineage>
        <taxon>Bacteria</taxon>
        <taxon>Pseudomonadati</taxon>
        <taxon>Pseudomonadota</taxon>
        <taxon>Alphaproteobacteria</taxon>
        <taxon>Hyphomicrobiales</taxon>
        <taxon>Phyllobacteriaceae</taxon>
        <taxon>Mesorhizobium</taxon>
    </lineage>
</organism>
<evidence type="ECO:0000313" key="3">
    <source>
        <dbReference type="EMBL" id="NGN45323.1"/>
    </source>
</evidence>
<evidence type="ECO:0008006" key="5">
    <source>
        <dbReference type="Google" id="ProtNLM"/>
    </source>
</evidence>
<gene>
    <name evidence="3" type="ORF">G6N74_30220</name>
</gene>
<feature type="chain" id="PRO_5028988242" description="DUF680 domain-containing protein" evidence="2">
    <location>
        <begin position="21"/>
        <end position="80"/>
    </location>
</feature>
<evidence type="ECO:0000256" key="2">
    <source>
        <dbReference type="SAM" id="SignalP"/>
    </source>
</evidence>
<keyword evidence="2" id="KW-0732">Signal</keyword>
<name>A0A7C9VCG4_9HYPH</name>
<feature type="region of interest" description="Disordered" evidence="1">
    <location>
        <begin position="59"/>
        <end position="80"/>
    </location>
</feature>
<dbReference type="RefSeq" id="WP_165121693.1">
    <property type="nucleotide sequence ID" value="NZ_JAAKZG010000039.1"/>
</dbReference>
<dbReference type="AlphaFoldDB" id="A0A7C9VCG4"/>
<keyword evidence="4" id="KW-1185">Reference proteome</keyword>
<feature type="compositionally biased region" description="Low complexity" evidence="1">
    <location>
        <begin position="59"/>
        <end position="68"/>
    </location>
</feature>